<evidence type="ECO:0000313" key="14">
    <source>
        <dbReference type="EMBL" id="CCO16001.1"/>
    </source>
</evidence>
<dbReference type="GO" id="GO:0002098">
    <property type="term" value="P:tRNA wobble uridine modification"/>
    <property type="evidence" value="ECO:0007669"/>
    <property type="project" value="InterPro"/>
</dbReference>
<evidence type="ECO:0000256" key="9">
    <source>
        <dbReference type="ARBA" id="ARBA00022737"/>
    </source>
</evidence>
<dbReference type="STRING" id="41875.K8EDC5"/>
<organism evidence="14 15">
    <name type="scientific">Bathycoccus prasinos</name>
    <dbReference type="NCBI Taxonomy" id="41875"/>
    <lineage>
        <taxon>Eukaryota</taxon>
        <taxon>Viridiplantae</taxon>
        <taxon>Chlorophyta</taxon>
        <taxon>Mamiellophyceae</taxon>
        <taxon>Mamiellales</taxon>
        <taxon>Bathycoccaceae</taxon>
        <taxon>Bathycoccus</taxon>
    </lineage>
</organism>
<keyword evidence="15" id="KW-1185">Reference proteome</keyword>
<dbReference type="GO" id="GO:0005737">
    <property type="term" value="C:cytoplasm"/>
    <property type="evidence" value="ECO:0007669"/>
    <property type="project" value="UniProtKB-SubCell"/>
</dbReference>
<dbReference type="SUPFAM" id="SSF50974">
    <property type="entry name" value="Nitrous oxide reductase, N-terminal domain"/>
    <property type="match status" value="1"/>
</dbReference>
<evidence type="ECO:0000256" key="8">
    <source>
        <dbReference type="ARBA" id="ARBA00022694"/>
    </source>
</evidence>
<evidence type="ECO:0000256" key="2">
    <source>
        <dbReference type="ARBA" id="ARBA00004496"/>
    </source>
</evidence>
<comment type="pathway">
    <text evidence="3">tRNA modification; 5-methoxycarbonylmethyl-2-thiouridine-tRNA biosynthesis.</text>
</comment>
<dbReference type="KEGG" id="bpg:Bathy04g00380"/>
<sequence length="897" mass="98019">MGVVVNKIHPEYVSGGCNHSAHALDADYSQNVIVYASNKNVFELHISSGGVATILGDGVGAGGSDAKERHHEAPVTCVKIVEKKNVSDNENNTNAVIVLSADASGTVIAWEAVAEKEDARKRKWIPRANNEHSFGPITQIAAKRETSDSVIVATVAADDYVRLWNLNVTNWTMEQVGEKAFPSQHRPMCVDVSDRISSTTTTTTITTPSSSSSRFVAVGCADGTTRVYAVDTKAATDFEFITELVGHDDWVRDAKFQSLTSDSESDSNMTLYLATCSQDKNARVWKIVIRNDTLGESESTNTRLPFETLAAPPRPPSEVLGGARVDFQLEALLCGHEDWVFTCAWRPLSENSDNPVPSSLHQQLLTASADRSVNLWSPSMNDEADSMGTSLWFSLASLGEAGENCLGYRGASFYGRNCFIAHSQSGALHAWEFIEELQSWESLPVNSGHTDKIRALVWDNDGRYFLTGSEDHTTRLIGYWNEDACRNTNRIQTPKGWREIARPQTHGHAISCLAFVPPPKNRQSGQTSSNDSQNSQNSSKSSQSFISGSSEKALRAFRAPRVFWERTKIGNMNVDNVDVLIVSGEGAAEASALGLSNKGVHNTNNNNNENVDANVELLQEELSKANLDVKHGGTIVEEYLATNTLWPETSKLYGHGDDVFSVAAHPSGKLLASGAKGTKESTAEILLWEHNETHNDWRMVESLLGPTLTAVALEFSNDGGTLIVASRDRHACVFTRISDDSKDLSEGWLLTNRFKAHAREMYDLAFLNDSLFITVGRDKKVNVWQINASSSSSSSEEEMKPSWSSDSACSSAPTCVSVLNDVTFATGHENGSIKIWTRKGKDDDDDEDSVKWSVAGDIPNAHRAEVTKVAFKPSSSEIVLATCGADHVTRVYRITEL</sequence>
<dbReference type="InterPro" id="IPR037289">
    <property type="entry name" value="Elp2"/>
</dbReference>
<dbReference type="InterPro" id="IPR011045">
    <property type="entry name" value="N2O_reductase_N"/>
</dbReference>
<keyword evidence="9" id="KW-0677">Repeat</keyword>
<evidence type="ECO:0000256" key="7">
    <source>
        <dbReference type="ARBA" id="ARBA00022574"/>
    </source>
</evidence>
<keyword evidence="8" id="KW-0819">tRNA processing</keyword>
<evidence type="ECO:0000256" key="13">
    <source>
        <dbReference type="SAM" id="MobiDB-lite"/>
    </source>
</evidence>
<dbReference type="Gene3D" id="2.130.10.10">
    <property type="entry name" value="YVTN repeat-like/Quinoprotein amine dehydrogenase"/>
    <property type="match status" value="4"/>
</dbReference>
<evidence type="ECO:0000256" key="5">
    <source>
        <dbReference type="ARBA" id="ARBA00020267"/>
    </source>
</evidence>
<feature type="repeat" description="WD" evidence="11">
    <location>
        <begin position="754"/>
        <end position="794"/>
    </location>
</feature>
<dbReference type="Proteomes" id="UP000198341">
    <property type="component" value="Chromosome 4"/>
</dbReference>
<keyword evidence="12" id="KW-0175">Coiled coil</keyword>
<accession>K8EDC5</accession>
<dbReference type="Pfam" id="PF00400">
    <property type="entry name" value="WD40"/>
    <property type="match status" value="5"/>
</dbReference>
<evidence type="ECO:0000256" key="12">
    <source>
        <dbReference type="SAM" id="Coils"/>
    </source>
</evidence>
<dbReference type="PANTHER" id="PTHR44111:SF1">
    <property type="entry name" value="ELONGATOR COMPLEX PROTEIN 2"/>
    <property type="match status" value="1"/>
</dbReference>
<dbReference type="SUPFAM" id="SSF50978">
    <property type="entry name" value="WD40 repeat-like"/>
    <property type="match status" value="2"/>
</dbReference>
<keyword evidence="10" id="KW-0539">Nucleus</keyword>
<dbReference type="SMART" id="SM00320">
    <property type="entry name" value="WD40"/>
    <property type="match status" value="12"/>
</dbReference>
<protein>
    <recommendedName>
        <fullName evidence="5">Elongator complex protein 2</fullName>
    </recommendedName>
</protein>
<dbReference type="OrthoDB" id="27911at2759"/>
<name>K8EDC5_9CHLO</name>
<proteinExistence type="inferred from homology"/>
<evidence type="ECO:0000256" key="4">
    <source>
        <dbReference type="ARBA" id="ARBA00005881"/>
    </source>
</evidence>
<dbReference type="RefSeq" id="XP_007513476.1">
    <property type="nucleotide sequence ID" value="XM_007513414.1"/>
</dbReference>
<dbReference type="eggNOG" id="KOG1063">
    <property type="taxonomic scope" value="Eukaryota"/>
</dbReference>
<keyword evidence="7 11" id="KW-0853">WD repeat</keyword>
<reference evidence="14 15" key="1">
    <citation type="submission" date="2011-10" db="EMBL/GenBank/DDBJ databases">
        <authorList>
            <person name="Genoscope - CEA"/>
        </authorList>
    </citation>
    <scope>NUCLEOTIDE SEQUENCE [LARGE SCALE GENOMIC DNA]</scope>
    <source>
        <strain evidence="14 15">RCC 1105</strain>
    </source>
</reference>
<feature type="region of interest" description="Disordered" evidence="13">
    <location>
        <begin position="514"/>
        <end position="546"/>
    </location>
</feature>
<evidence type="ECO:0000256" key="1">
    <source>
        <dbReference type="ARBA" id="ARBA00004123"/>
    </source>
</evidence>
<feature type="compositionally biased region" description="Low complexity" evidence="13">
    <location>
        <begin position="523"/>
        <end position="546"/>
    </location>
</feature>
<evidence type="ECO:0000313" key="15">
    <source>
        <dbReference type="Proteomes" id="UP000198341"/>
    </source>
</evidence>
<evidence type="ECO:0000256" key="10">
    <source>
        <dbReference type="ARBA" id="ARBA00023242"/>
    </source>
</evidence>
<evidence type="ECO:0000256" key="11">
    <source>
        <dbReference type="PROSITE-ProRule" id="PRU00221"/>
    </source>
</evidence>
<dbReference type="UniPathway" id="UPA00988"/>
<feature type="repeat" description="WD" evidence="11">
    <location>
        <begin position="446"/>
        <end position="476"/>
    </location>
</feature>
<dbReference type="EMBL" id="FO082275">
    <property type="protein sequence ID" value="CCO16001.1"/>
    <property type="molecule type" value="Genomic_DNA"/>
</dbReference>
<dbReference type="GeneID" id="19016064"/>
<gene>
    <name evidence="14" type="ORF">Bathy04g00380</name>
</gene>
<dbReference type="InterPro" id="IPR015943">
    <property type="entry name" value="WD40/YVTN_repeat-like_dom_sf"/>
</dbReference>
<dbReference type="GO" id="GO:0005634">
    <property type="term" value="C:nucleus"/>
    <property type="evidence" value="ECO:0007669"/>
    <property type="project" value="UniProtKB-SubCell"/>
</dbReference>
<feature type="coiled-coil region" evidence="12">
    <location>
        <begin position="601"/>
        <end position="628"/>
    </location>
</feature>
<dbReference type="InterPro" id="IPR001680">
    <property type="entry name" value="WD40_rpt"/>
</dbReference>
<evidence type="ECO:0000256" key="3">
    <source>
        <dbReference type="ARBA" id="ARBA00005043"/>
    </source>
</evidence>
<dbReference type="PROSITE" id="PS50082">
    <property type="entry name" value="WD_REPEATS_2"/>
    <property type="match status" value="2"/>
</dbReference>
<dbReference type="InterPro" id="IPR036322">
    <property type="entry name" value="WD40_repeat_dom_sf"/>
</dbReference>
<comment type="subcellular location">
    <subcellularLocation>
        <location evidence="2">Cytoplasm</location>
    </subcellularLocation>
    <subcellularLocation>
        <location evidence="1">Nucleus</location>
    </subcellularLocation>
</comment>
<comment type="similarity">
    <text evidence="4">Belongs to the WD repeat ELP2 family.</text>
</comment>
<evidence type="ECO:0000256" key="6">
    <source>
        <dbReference type="ARBA" id="ARBA00022490"/>
    </source>
</evidence>
<dbReference type="PANTHER" id="PTHR44111">
    <property type="entry name" value="ELONGATOR COMPLEX PROTEIN 2"/>
    <property type="match status" value="1"/>
</dbReference>
<keyword evidence="6" id="KW-0963">Cytoplasm</keyword>
<dbReference type="AlphaFoldDB" id="K8EDC5"/>
<dbReference type="GO" id="GO:0033588">
    <property type="term" value="C:elongator holoenzyme complex"/>
    <property type="evidence" value="ECO:0007669"/>
    <property type="project" value="InterPro"/>
</dbReference>